<dbReference type="InterPro" id="IPR011991">
    <property type="entry name" value="ArsR-like_HTH"/>
</dbReference>
<evidence type="ECO:0000313" key="2">
    <source>
        <dbReference type="Proteomes" id="UP000831768"/>
    </source>
</evidence>
<keyword evidence="2" id="KW-1185">Reference proteome</keyword>
<dbReference type="RefSeq" id="WP_247995203.1">
    <property type="nucleotide sequence ID" value="NZ_CP096020.1"/>
</dbReference>
<dbReference type="KEGG" id="haad:MW046_14065"/>
<evidence type="ECO:0000313" key="1">
    <source>
        <dbReference type="EMBL" id="UPM44549.1"/>
    </source>
</evidence>
<dbReference type="EMBL" id="CP096020">
    <property type="protein sequence ID" value="UPM44549.1"/>
    <property type="molecule type" value="Genomic_DNA"/>
</dbReference>
<dbReference type="AlphaFoldDB" id="A0A8U0A6Q9"/>
<name>A0A8U0A6Q9_9EURY</name>
<dbReference type="GeneID" id="71929194"/>
<sequence>MDEETETDTAAIAAILDDEYAREILAATSMEPMSATTLSETCDASPQTIYRRVDDLKRHELLTERLQVDPDGNHYAVYMARLDAVTVRLDDGTFTVEVTRTEPDVADRFTQYVENLR</sequence>
<protein>
    <submittedName>
        <fullName evidence="1">Winged helix-turn-helix domain-containing protein</fullName>
    </submittedName>
</protein>
<dbReference type="InterPro" id="IPR036388">
    <property type="entry name" value="WH-like_DNA-bd_sf"/>
</dbReference>
<organism evidence="1 2">
    <name type="scientific">Halocatena salina</name>
    <dbReference type="NCBI Taxonomy" id="2934340"/>
    <lineage>
        <taxon>Archaea</taxon>
        <taxon>Methanobacteriati</taxon>
        <taxon>Methanobacteriota</taxon>
        <taxon>Stenosarchaea group</taxon>
        <taxon>Halobacteria</taxon>
        <taxon>Halobacteriales</taxon>
        <taxon>Natronomonadaceae</taxon>
        <taxon>Halocatena</taxon>
    </lineage>
</organism>
<geneLocation type="plasmid" evidence="1 2">
    <name>unnamed1</name>
</geneLocation>
<dbReference type="Pfam" id="PF12840">
    <property type="entry name" value="HTH_20"/>
    <property type="match status" value="1"/>
</dbReference>
<dbReference type="CDD" id="cd00090">
    <property type="entry name" value="HTH_ARSR"/>
    <property type="match status" value="1"/>
</dbReference>
<reference evidence="1" key="1">
    <citation type="submission" date="2022-04" db="EMBL/GenBank/DDBJ databases">
        <title>Halocatena sp. nov., isolated from a salt lake.</title>
        <authorList>
            <person name="Cui H.-L."/>
        </authorList>
    </citation>
    <scope>NUCLEOTIDE SEQUENCE</scope>
    <source>
        <strain evidence="1">AD-1</strain>
        <plasmid evidence="1">unnamed1</plasmid>
    </source>
</reference>
<dbReference type="Proteomes" id="UP000831768">
    <property type="component" value="Plasmid unnamed1"/>
</dbReference>
<proteinExistence type="predicted"/>
<accession>A0A8U0A6Q9</accession>
<dbReference type="InterPro" id="IPR036390">
    <property type="entry name" value="WH_DNA-bd_sf"/>
</dbReference>
<gene>
    <name evidence="1" type="ORF">MW046_14065</name>
</gene>
<dbReference type="Gene3D" id="1.10.10.10">
    <property type="entry name" value="Winged helix-like DNA-binding domain superfamily/Winged helix DNA-binding domain"/>
    <property type="match status" value="1"/>
</dbReference>
<dbReference type="SUPFAM" id="SSF46785">
    <property type="entry name" value="Winged helix' DNA-binding domain"/>
    <property type="match status" value="1"/>
</dbReference>
<keyword evidence="1" id="KW-0614">Plasmid</keyword>